<accession>A0A0N4ZZ85</accession>
<organism evidence="2 3">
    <name type="scientific">Parastrongyloides trichosuri</name>
    <name type="common">Possum-specific nematode worm</name>
    <dbReference type="NCBI Taxonomy" id="131310"/>
    <lineage>
        <taxon>Eukaryota</taxon>
        <taxon>Metazoa</taxon>
        <taxon>Ecdysozoa</taxon>
        <taxon>Nematoda</taxon>
        <taxon>Chromadorea</taxon>
        <taxon>Rhabditida</taxon>
        <taxon>Tylenchina</taxon>
        <taxon>Panagrolaimomorpha</taxon>
        <taxon>Strongyloidoidea</taxon>
        <taxon>Strongyloididae</taxon>
        <taxon>Parastrongyloides</taxon>
    </lineage>
</organism>
<evidence type="ECO:0000256" key="1">
    <source>
        <dbReference type="SAM" id="MobiDB-lite"/>
    </source>
</evidence>
<dbReference type="AlphaFoldDB" id="A0A0N4ZZ85"/>
<protein>
    <submittedName>
        <fullName evidence="3">TFIIS-type domain-containing protein</fullName>
    </submittedName>
</protein>
<feature type="compositionally biased region" description="Basic residues" evidence="1">
    <location>
        <begin position="106"/>
        <end position="122"/>
    </location>
</feature>
<proteinExistence type="predicted"/>
<keyword evidence="2" id="KW-1185">Reference proteome</keyword>
<evidence type="ECO:0000313" key="3">
    <source>
        <dbReference type="WBParaSite" id="PTRK_0001409900.1"/>
    </source>
</evidence>
<sequence length="204" mass="24446">MISNNEEDNEYIEYNEYNDQEPYENIQYPNSSNEIVIDDELYEEYQIYTDELGKEYIYVNGEPILLEEADSYMYEEAIQDYDDEEAYKYFKETPLVEPPIITSTGSRKKRNKERRRRNSFKPKQRETKYDGIEIIDRKKSSQPQLKQLIDSNSFTINCNTCKMDYFISQNSYNKYKIIFNENNDGTTICSFLCPVCDIRNEYCI</sequence>
<reference evidence="3" key="1">
    <citation type="submission" date="2017-02" db="UniProtKB">
        <authorList>
            <consortium name="WormBaseParasite"/>
        </authorList>
    </citation>
    <scope>IDENTIFICATION</scope>
</reference>
<dbReference type="WBParaSite" id="PTRK_0001409900.1">
    <property type="protein sequence ID" value="PTRK_0001409900.1"/>
    <property type="gene ID" value="PTRK_0001409900"/>
</dbReference>
<evidence type="ECO:0000313" key="2">
    <source>
        <dbReference type="Proteomes" id="UP000038045"/>
    </source>
</evidence>
<feature type="region of interest" description="Disordered" evidence="1">
    <location>
        <begin position="100"/>
        <end position="126"/>
    </location>
</feature>
<dbReference type="Proteomes" id="UP000038045">
    <property type="component" value="Unplaced"/>
</dbReference>
<name>A0A0N4ZZ85_PARTI</name>